<sequence>MFAHLIDTELGFEIDDASEDVDAALREVVANGFAEQRLLIHTRRTRADFRENVKKNRLKMGNHSIRQSRKKWAEPERAKLQNNEFELRCKAHELANGGAARKVRSRGDVIVLDKDSRRVESLAIVRCEAIVRTAIQALDDNSSQTDNQLTSNTTPAICSPRRSAPTTTRLHSPECNQERDKEWNGIRFLFCFSHLITMKQCIVILNKGFIDFIL</sequence>
<reference evidence="1 2" key="1">
    <citation type="journal article" date="2017" name="Curr. Biol.">
        <title>Genome architecture and evolution of a unichromosomal asexual nematode.</title>
        <authorList>
            <person name="Fradin H."/>
            <person name="Zegar C."/>
            <person name="Gutwein M."/>
            <person name="Lucas J."/>
            <person name="Kovtun M."/>
            <person name="Corcoran D."/>
            <person name="Baugh L.R."/>
            <person name="Kiontke K."/>
            <person name="Gunsalus K."/>
            <person name="Fitch D.H."/>
            <person name="Piano F."/>
        </authorList>
    </citation>
    <scope>NUCLEOTIDE SEQUENCE [LARGE SCALE GENOMIC DNA]</scope>
    <source>
        <strain evidence="1">PF1309</strain>
    </source>
</reference>
<dbReference type="Proteomes" id="UP000218231">
    <property type="component" value="Unassembled WGS sequence"/>
</dbReference>
<keyword evidence="2" id="KW-1185">Reference proteome</keyword>
<protein>
    <submittedName>
        <fullName evidence="1">Uncharacterized protein</fullName>
    </submittedName>
</protein>
<evidence type="ECO:0000313" key="2">
    <source>
        <dbReference type="Proteomes" id="UP000218231"/>
    </source>
</evidence>
<comment type="caution">
    <text evidence="1">The sequence shown here is derived from an EMBL/GenBank/DDBJ whole genome shotgun (WGS) entry which is preliminary data.</text>
</comment>
<name>A0A2A2JGE6_9BILA</name>
<evidence type="ECO:0000313" key="1">
    <source>
        <dbReference type="EMBL" id="PAV60803.1"/>
    </source>
</evidence>
<dbReference type="EMBL" id="LIAE01010450">
    <property type="protein sequence ID" value="PAV60803.1"/>
    <property type="molecule type" value="Genomic_DNA"/>
</dbReference>
<gene>
    <name evidence="1" type="ORF">WR25_14795</name>
</gene>
<accession>A0A2A2JGE6</accession>
<dbReference type="AlphaFoldDB" id="A0A2A2JGE6"/>
<proteinExistence type="predicted"/>
<organism evidence="1 2">
    <name type="scientific">Diploscapter pachys</name>
    <dbReference type="NCBI Taxonomy" id="2018661"/>
    <lineage>
        <taxon>Eukaryota</taxon>
        <taxon>Metazoa</taxon>
        <taxon>Ecdysozoa</taxon>
        <taxon>Nematoda</taxon>
        <taxon>Chromadorea</taxon>
        <taxon>Rhabditida</taxon>
        <taxon>Rhabditina</taxon>
        <taxon>Rhabditomorpha</taxon>
        <taxon>Rhabditoidea</taxon>
        <taxon>Rhabditidae</taxon>
        <taxon>Diploscapter</taxon>
    </lineage>
</organism>